<dbReference type="InterPro" id="IPR006665">
    <property type="entry name" value="OmpA-like"/>
</dbReference>
<dbReference type="GO" id="GO:0016020">
    <property type="term" value="C:membrane"/>
    <property type="evidence" value="ECO:0007669"/>
    <property type="project" value="UniProtKB-UniRule"/>
</dbReference>
<evidence type="ECO:0000256" key="1">
    <source>
        <dbReference type="PROSITE-ProRule" id="PRU00473"/>
    </source>
</evidence>
<accession>A0A454CSR9</accession>
<protein>
    <recommendedName>
        <fullName evidence="2">OmpA-like domain-containing protein</fullName>
    </recommendedName>
</protein>
<name>A0A454CSR9_VIBHA</name>
<dbReference type="PROSITE" id="PS51123">
    <property type="entry name" value="OMPA_2"/>
    <property type="match status" value="1"/>
</dbReference>
<evidence type="ECO:0000313" key="3">
    <source>
        <dbReference type="EMBL" id="EKM29434.1"/>
    </source>
</evidence>
<feature type="domain" description="OmpA-like" evidence="2">
    <location>
        <begin position="1"/>
        <end position="35"/>
    </location>
</feature>
<dbReference type="STRING" id="669.AL538_27380"/>
<evidence type="ECO:0000313" key="4">
    <source>
        <dbReference type="Proteomes" id="UP000008367"/>
    </source>
</evidence>
<comment type="caution">
    <text evidence="3">The sequence shown here is derived from an EMBL/GenBank/DDBJ whole genome shotgun (WGS) entry which is preliminary data.</text>
</comment>
<evidence type="ECO:0000259" key="2">
    <source>
        <dbReference type="PROSITE" id="PS51123"/>
    </source>
</evidence>
<reference evidence="3 4" key="1">
    <citation type="submission" date="2012-10" db="EMBL/GenBank/DDBJ databases">
        <title>Genome sequence of Vibrio Cholerae HENC-02.</title>
        <authorList>
            <person name="Eppinger M."/>
            <person name="Hasan N.A."/>
            <person name="Sengamalay N."/>
            <person name="Hine E."/>
            <person name="Su Q."/>
            <person name="Daugherty S.C."/>
            <person name="Young S."/>
            <person name="Sadzewicz L."/>
            <person name="Tallon L."/>
            <person name="Cebula T.A."/>
            <person name="Ravel J."/>
            <person name="Colwell R.R."/>
        </authorList>
    </citation>
    <scope>NUCLEOTIDE SEQUENCE [LARGE SCALE GENOMIC DNA]</scope>
    <source>
        <strain evidence="3 4">HENC-02</strain>
    </source>
</reference>
<keyword evidence="1" id="KW-0472">Membrane</keyword>
<gene>
    <name evidence="3" type="ORF">VCHENC02_4752</name>
</gene>
<dbReference type="AlphaFoldDB" id="A0A454CSR9"/>
<dbReference type="EMBL" id="AJSR01002084">
    <property type="protein sequence ID" value="EKM29434.1"/>
    <property type="molecule type" value="Genomic_DNA"/>
</dbReference>
<sequence length="41" mass="4433">MGGKAFGGLQPVINEESPEANALNRRAFIVFKESELGQPTE</sequence>
<proteinExistence type="predicted"/>
<organism evidence="3 4">
    <name type="scientific">Vibrio harveyi</name>
    <name type="common">Beneckea harveyi</name>
    <dbReference type="NCBI Taxonomy" id="669"/>
    <lineage>
        <taxon>Bacteria</taxon>
        <taxon>Pseudomonadati</taxon>
        <taxon>Pseudomonadota</taxon>
        <taxon>Gammaproteobacteria</taxon>
        <taxon>Vibrionales</taxon>
        <taxon>Vibrionaceae</taxon>
        <taxon>Vibrio</taxon>
    </lineage>
</organism>
<dbReference type="Proteomes" id="UP000008367">
    <property type="component" value="Unassembled WGS sequence"/>
</dbReference>